<dbReference type="HOGENOM" id="CLU_2879643_0_0_9"/>
<dbReference type="RefSeq" id="WP_014645393.1">
    <property type="nucleotide sequence ID" value="NC_017669.1"/>
</dbReference>
<dbReference type="AlphaFoldDB" id="I0JTN9"/>
<keyword evidence="2" id="KW-0614">Plasmid</keyword>
<evidence type="ECO:0000256" key="1">
    <source>
        <dbReference type="SAM" id="MobiDB-lite"/>
    </source>
</evidence>
<evidence type="ECO:0000313" key="3">
    <source>
        <dbReference type="Proteomes" id="UP000007397"/>
    </source>
</evidence>
<keyword evidence="3" id="KW-1185">Reference proteome</keyword>
<protein>
    <submittedName>
        <fullName evidence="2">Uncharacterized protein</fullName>
    </submittedName>
</protein>
<feature type="region of interest" description="Disordered" evidence="1">
    <location>
        <begin position="1"/>
        <end position="23"/>
    </location>
</feature>
<reference evidence="2 3" key="1">
    <citation type="journal article" date="2013" name="Environ. Microbiol.">
        <title>Chloride and organic osmolytes: a hybrid strategy to cope with elevated salinities by the moderately halophilic, chloride-dependent bacterium Halobacillus halophilus.</title>
        <authorList>
            <person name="Saum S.H."/>
            <person name="Pfeiffer F."/>
            <person name="Palm P."/>
            <person name="Rampp M."/>
            <person name="Schuster S.C."/>
            <person name="Muller V."/>
            <person name="Oesterhelt D."/>
        </authorList>
    </citation>
    <scope>NUCLEOTIDE SEQUENCE [LARGE SCALE GENOMIC DNA]</scope>
    <source>
        <strain evidence="3">ATCC 35676 / DSM 2266 / JCM 20832 / NBRC 102448/ NCIMB 2269</strain>
        <plasmid evidence="3">PL16</plasmid>
    </source>
</reference>
<dbReference type="PATRIC" id="fig|866895.3.peg.4214"/>
<name>I0JTN9_HALH3</name>
<dbReference type="Proteomes" id="UP000007397">
    <property type="component" value="Plasmid PL16"/>
</dbReference>
<dbReference type="EMBL" id="HE717024">
    <property type="protein sequence ID" value="CCG47512.1"/>
    <property type="molecule type" value="Genomic_DNA"/>
</dbReference>
<geneLocation type="plasmid" evidence="2 3">
    <name>PL16</name>
</geneLocation>
<dbReference type="KEGG" id="hhd:HBHAL_6002"/>
<accession>I0JTN9</accession>
<sequence length="63" mass="7443">MAINNNEVQKELREKDPETFTREDMDKALKLAKSTQRIDEKVLYTSVKHHVKQNEQQQQGEES</sequence>
<gene>
    <name evidence="2" type="ordered locus">HBHAL_6002</name>
</gene>
<organism evidence="2 3">
    <name type="scientific">Halobacillus halophilus (strain ATCC 35676 / DSM 2266 / JCM 20832 / KCTC 3685 / LMG 17431 / NBRC 102448 / NCIMB 2269)</name>
    <name type="common">Sporosarcina halophila</name>
    <dbReference type="NCBI Taxonomy" id="866895"/>
    <lineage>
        <taxon>Bacteria</taxon>
        <taxon>Bacillati</taxon>
        <taxon>Bacillota</taxon>
        <taxon>Bacilli</taxon>
        <taxon>Bacillales</taxon>
        <taxon>Bacillaceae</taxon>
        <taxon>Halobacillus</taxon>
    </lineage>
</organism>
<evidence type="ECO:0000313" key="2">
    <source>
        <dbReference type="EMBL" id="CCG47512.1"/>
    </source>
</evidence>
<proteinExistence type="predicted"/>
<feature type="compositionally biased region" description="Basic and acidic residues" evidence="1">
    <location>
        <begin position="8"/>
        <end position="23"/>
    </location>
</feature>